<evidence type="ECO:0000313" key="3">
    <source>
        <dbReference type="Proteomes" id="UP000215027"/>
    </source>
</evidence>
<dbReference type="RefSeq" id="WP_095044999.1">
    <property type="nucleotide sequence ID" value="NZ_LN890656.1"/>
</dbReference>
<dbReference type="KEGG" id="pbf:CFX0092_B0074"/>
<accession>A0A160T887</accession>
<name>A0A160T887_9CHLR</name>
<proteinExistence type="predicted"/>
<reference evidence="2" key="1">
    <citation type="submission" date="2016-01" db="EMBL/GenBank/DDBJ databases">
        <authorList>
            <person name="Mcilroy J.S."/>
            <person name="Karst M S."/>
            <person name="Albertsen M."/>
        </authorList>
    </citation>
    <scope>NUCLEOTIDE SEQUENCE</scope>
    <source>
        <strain evidence="2">Cfx-K</strain>
    </source>
</reference>
<dbReference type="AlphaFoldDB" id="A0A160T887"/>
<evidence type="ECO:0000259" key="1">
    <source>
        <dbReference type="Pfam" id="PF18480"/>
    </source>
</evidence>
<gene>
    <name evidence="2" type="ORF">CFX0092_B0074</name>
</gene>
<dbReference type="Pfam" id="PF18480">
    <property type="entry name" value="DUF5615"/>
    <property type="match status" value="1"/>
</dbReference>
<feature type="domain" description="DUF5615" evidence="1">
    <location>
        <begin position="4"/>
        <end position="98"/>
    </location>
</feature>
<evidence type="ECO:0000313" key="2">
    <source>
        <dbReference type="EMBL" id="CUS05608.1"/>
    </source>
</evidence>
<sequence>MAAFYANENFPRPSVETLRSLGHDVLTIQETGRAGAAVPDEEVLAFAAAEGRILLTLNRKHFIRLHERGSSHAGIVVCTFDADFTALARRIHESVSAQTDCGGLLLRVNRSA</sequence>
<keyword evidence="3" id="KW-1185">Reference proteome</keyword>
<protein>
    <recommendedName>
        <fullName evidence="1">DUF5615 domain-containing protein</fullName>
    </recommendedName>
</protein>
<dbReference type="OrthoDB" id="162780at2"/>
<dbReference type="Proteomes" id="UP000215027">
    <property type="component" value="Chromosome II"/>
</dbReference>
<dbReference type="InterPro" id="IPR041049">
    <property type="entry name" value="DUF5615"/>
</dbReference>
<dbReference type="EMBL" id="LN890656">
    <property type="protein sequence ID" value="CUS05608.1"/>
    <property type="molecule type" value="Genomic_DNA"/>
</dbReference>
<organism evidence="2 3">
    <name type="scientific">Candidatus Promineifilum breve</name>
    <dbReference type="NCBI Taxonomy" id="1806508"/>
    <lineage>
        <taxon>Bacteria</taxon>
        <taxon>Bacillati</taxon>
        <taxon>Chloroflexota</taxon>
        <taxon>Ardenticatenia</taxon>
        <taxon>Candidatus Promineifilales</taxon>
        <taxon>Candidatus Promineifilaceae</taxon>
        <taxon>Candidatus Promineifilum</taxon>
    </lineage>
</organism>